<evidence type="ECO:0000313" key="1">
    <source>
        <dbReference type="EMBL" id="GBP97082.1"/>
    </source>
</evidence>
<dbReference type="AlphaFoldDB" id="A0A4C2AB72"/>
<reference evidence="1 2" key="1">
    <citation type="journal article" date="2019" name="Commun. Biol.">
        <title>The bagworm genome reveals a unique fibroin gene that provides high tensile strength.</title>
        <authorList>
            <person name="Kono N."/>
            <person name="Nakamura H."/>
            <person name="Ohtoshi R."/>
            <person name="Tomita M."/>
            <person name="Numata K."/>
            <person name="Arakawa K."/>
        </authorList>
    </citation>
    <scope>NUCLEOTIDE SEQUENCE [LARGE SCALE GENOMIC DNA]</scope>
</reference>
<evidence type="ECO:0000313" key="2">
    <source>
        <dbReference type="Proteomes" id="UP000299102"/>
    </source>
</evidence>
<name>A0A4C2AB72_EUMVA</name>
<sequence length="103" mass="11603">PQLHLLVPRAARRQLRAEGGISVETEQRTRTSRLLIARASPETRETTPVRLAVPILLVSRARSQWRWAGKCGALRESILLPFYSSLLSPTLSPTLHLSKFLLH</sequence>
<gene>
    <name evidence="1" type="ORF">EVAR_98514_1</name>
</gene>
<feature type="non-terminal residue" evidence="1">
    <location>
        <position position="1"/>
    </location>
</feature>
<keyword evidence="2" id="KW-1185">Reference proteome</keyword>
<protein>
    <submittedName>
        <fullName evidence="1">Uncharacterized protein</fullName>
    </submittedName>
</protein>
<comment type="caution">
    <text evidence="1">The sequence shown here is derived from an EMBL/GenBank/DDBJ whole genome shotgun (WGS) entry which is preliminary data.</text>
</comment>
<accession>A0A4C2AB72</accession>
<dbReference type="Proteomes" id="UP000299102">
    <property type="component" value="Unassembled WGS sequence"/>
</dbReference>
<proteinExistence type="predicted"/>
<organism evidence="1 2">
    <name type="scientific">Eumeta variegata</name>
    <name type="common">Bagworm moth</name>
    <name type="synonym">Eumeta japonica</name>
    <dbReference type="NCBI Taxonomy" id="151549"/>
    <lineage>
        <taxon>Eukaryota</taxon>
        <taxon>Metazoa</taxon>
        <taxon>Ecdysozoa</taxon>
        <taxon>Arthropoda</taxon>
        <taxon>Hexapoda</taxon>
        <taxon>Insecta</taxon>
        <taxon>Pterygota</taxon>
        <taxon>Neoptera</taxon>
        <taxon>Endopterygota</taxon>
        <taxon>Lepidoptera</taxon>
        <taxon>Glossata</taxon>
        <taxon>Ditrysia</taxon>
        <taxon>Tineoidea</taxon>
        <taxon>Psychidae</taxon>
        <taxon>Oiketicinae</taxon>
        <taxon>Eumeta</taxon>
    </lineage>
</organism>
<dbReference type="EMBL" id="BGZK01002864">
    <property type="protein sequence ID" value="GBP97082.1"/>
    <property type="molecule type" value="Genomic_DNA"/>
</dbReference>